<evidence type="ECO:0000313" key="17">
    <source>
        <dbReference type="EMBL" id="RBQ29110.1"/>
    </source>
</evidence>
<dbReference type="EMBL" id="PDKB01000008">
    <property type="protein sequence ID" value="RBQ29110.1"/>
    <property type="molecule type" value="Genomic_DNA"/>
</dbReference>
<keyword evidence="9 12" id="KW-0472">Membrane</keyword>
<dbReference type="InterPro" id="IPR000531">
    <property type="entry name" value="Beta-barrel_TonB"/>
</dbReference>
<evidence type="ECO:0000256" key="6">
    <source>
        <dbReference type="ARBA" id="ARBA00022729"/>
    </source>
</evidence>
<comment type="subcellular location">
    <subcellularLocation>
        <location evidence="1 12">Cell outer membrane</location>
        <topology evidence="1 12">Multi-pass membrane protein</topology>
    </subcellularLocation>
</comment>
<protein>
    <submittedName>
        <fullName evidence="17">TonB-dependent siderophore receptor</fullName>
    </submittedName>
</protein>
<dbReference type="GO" id="GO:0038023">
    <property type="term" value="F:signaling receptor activity"/>
    <property type="evidence" value="ECO:0007669"/>
    <property type="project" value="InterPro"/>
</dbReference>
<dbReference type="GO" id="GO:0009279">
    <property type="term" value="C:cell outer membrane"/>
    <property type="evidence" value="ECO:0007669"/>
    <property type="project" value="UniProtKB-SubCell"/>
</dbReference>
<feature type="domain" description="TonB-dependent receptor-like beta-barrel" evidence="15">
    <location>
        <begin position="235"/>
        <end position="667"/>
    </location>
</feature>
<evidence type="ECO:0000256" key="11">
    <source>
        <dbReference type="ARBA" id="ARBA00023237"/>
    </source>
</evidence>
<dbReference type="InterPro" id="IPR012910">
    <property type="entry name" value="Plug_dom"/>
</dbReference>
<keyword evidence="11 12" id="KW-0998">Cell outer membrane</keyword>
<dbReference type="CDD" id="cd01347">
    <property type="entry name" value="ligand_gated_channel"/>
    <property type="match status" value="1"/>
</dbReference>
<feature type="domain" description="TonB-dependent receptor plug" evidence="16">
    <location>
        <begin position="61"/>
        <end position="164"/>
    </location>
</feature>
<dbReference type="Pfam" id="PF00593">
    <property type="entry name" value="TonB_dep_Rec_b-barrel"/>
    <property type="match status" value="1"/>
</dbReference>
<dbReference type="InterPro" id="IPR037066">
    <property type="entry name" value="Plug_dom_sf"/>
</dbReference>
<keyword evidence="6 14" id="KW-0732">Signal</keyword>
<evidence type="ECO:0000256" key="8">
    <source>
        <dbReference type="ARBA" id="ARBA00023077"/>
    </source>
</evidence>
<keyword evidence="4 12" id="KW-1134">Transmembrane beta strand</keyword>
<evidence type="ECO:0000259" key="15">
    <source>
        <dbReference type="Pfam" id="PF00593"/>
    </source>
</evidence>
<dbReference type="RefSeq" id="WP_113894291.1">
    <property type="nucleotide sequence ID" value="NZ_JANJGA010000009.1"/>
</dbReference>
<evidence type="ECO:0000313" key="18">
    <source>
        <dbReference type="Proteomes" id="UP000252669"/>
    </source>
</evidence>
<dbReference type="Gene3D" id="2.40.170.20">
    <property type="entry name" value="TonB-dependent receptor, beta-barrel domain"/>
    <property type="match status" value="1"/>
</dbReference>
<dbReference type="PANTHER" id="PTHR32552">
    <property type="entry name" value="FERRICHROME IRON RECEPTOR-RELATED"/>
    <property type="match status" value="1"/>
</dbReference>
<keyword evidence="3 12" id="KW-0813">Transport</keyword>
<dbReference type="FunFam" id="2.170.130.10:FF:000001">
    <property type="entry name" value="Catecholate siderophore TonB-dependent receptor"/>
    <property type="match status" value="1"/>
</dbReference>
<proteinExistence type="inferred from homology"/>
<keyword evidence="8 13" id="KW-0798">TonB box</keyword>
<accession>A0A366MU16</accession>
<dbReference type="GO" id="GO:0015891">
    <property type="term" value="P:siderophore transport"/>
    <property type="evidence" value="ECO:0007669"/>
    <property type="project" value="InterPro"/>
</dbReference>
<evidence type="ECO:0000259" key="16">
    <source>
        <dbReference type="Pfam" id="PF07715"/>
    </source>
</evidence>
<dbReference type="PROSITE" id="PS52016">
    <property type="entry name" value="TONB_DEPENDENT_REC_3"/>
    <property type="match status" value="1"/>
</dbReference>
<gene>
    <name evidence="17" type="ORF">CRU91_05870</name>
</gene>
<feature type="chain" id="PRO_5017025520" evidence="14">
    <location>
        <begin position="22"/>
        <end position="698"/>
    </location>
</feature>
<dbReference type="InterPro" id="IPR039426">
    <property type="entry name" value="TonB-dep_rcpt-like"/>
</dbReference>
<dbReference type="NCBIfam" id="TIGR01783">
    <property type="entry name" value="TonB-siderophor"/>
    <property type="match status" value="1"/>
</dbReference>
<dbReference type="OrthoDB" id="9760333at2"/>
<evidence type="ECO:0000256" key="3">
    <source>
        <dbReference type="ARBA" id="ARBA00022448"/>
    </source>
</evidence>
<feature type="signal peptide" evidence="14">
    <location>
        <begin position="1"/>
        <end position="21"/>
    </location>
</feature>
<keyword evidence="7" id="KW-0406">Ion transport</keyword>
<dbReference type="AlphaFoldDB" id="A0A366MU16"/>
<dbReference type="Pfam" id="PF07715">
    <property type="entry name" value="Plug"/>
    <property type="match status" value="1"/>
</dbReference>
<evidence type="ECO:0000256" key="7">
    <source>
        <dbReference type="ARBA" id="ARBA00023065"/>
    </source>
</evidence>
<reference evidence="17 18" key="1">
    <citation type="submission" date="2017-10" db="EMBL/GenBank/DDBJ databases">
        <title>Genomics of the genus Arcobacter.</title>
        <authorList>
            <person name="Perez-Cataluna A."/>
            <person name="Figueras M.J."/>
        </authorList>
    </citation>
    <scope>NUCLEOTIDE SEQUENCE [LARGE SCALE GENOMIC DNA]</scope>
    <source>
        <strain evidence="17 18">CECT 9230</strain>
    </source>
</reference>
<sequence length="698" mass="78231">MLETKRKVVFISLFASSLVFANNTTKLDEITVSETGGNYLSGNNAYYKTRTQSATKTDTPIRETAQSVSVITNQTLEDLNFVKLDDALDYVSGLSRQNNFGGLYDNYSVRGFQGHENTGLSTLKNGFADNRGYNAPRDTINIENIEFLKGPSGSLYGNSEPGGTLNVVTKQPNFDNQHYIKTDIGSYDFYRVAFDSTAPINESFAYRLTAALEKKGNFRDYVDSQRYIIAPSLIWTISDDTFITYVGEFIEQKTPLDRGISLVNGQNIMNHKTFLGNPDDGDITSKNQTHQLKLDHYFSDNWSSSVGIAYKDNTTKGKATEIVPSRAITGNSALLRVRDRDISSEDIQFQANLKGIQEIGDIKNTILFGVESYRFEQDFTMYANNNAVRVDNILSKPTYTVLNSGLGSKTTDRYEKQKGLALFVQDELSYKDFRFLAGLRYDEVKMDNSNHLDNSFIEQNDYALSPRIGITYLINDMWSVYATSGTSFRPNGGTDKDGDTFEGEKGVSIETGLKFESEDKRFGSTLSVYQIEKKNVLTKDPTDDQFSIAAGKVKSKGVELDLNGKVTDNLRINANYSYTNAKVIKDNTYQGKELLNVPKNSASLLLMWEDSLSQDSSYGIGAGATYMGKKAGNYMNDFYLPSYTTAKLVSYYKVNKNLDFRLNIDNLFDKEYIASSYDISWLTVGSPRTATLSMTYKF</sequence>
<evidence type="ECO:0000256" key="13">
    <source>
        <dbReference type="RuleBase" id="RU003357"/>
    </source>
</evidence>
<evidence type="ECO:0000256" key="9">
    <source>
        <dbReference type="ARBA" id="ARBA00023136"/>
    </source>
</evidence>
<evidence type="ECO:0000256" key="5">
    <source>
        <dbReference type="ARBA" id="ARBA00022692"/>
    </source>
</evidence>
<dbReference type="InterPro" id="IPR010105">
    <property type="entry name" value="TonB_sidphr_rcpt"/>
</dbReference>
<evidence type="ECO:0000256" key="1">
    <source>
        <dbReference type="ARBA" id="ARBA00004571"/>
    </source>
</evidence>
<keyword evidence="5 12" id="KW-0812">Transmembrane</keyword>
<evidence type="ECO:0000256" key="10">
    <source>
        <dbReference type="ARBA" id="ARBA00023170"/>
    </source>
</evidence>
<dbReference type="SUPFAM" id="SSF56935">
    <property type="entry name" value="Porins"/>
    <property type="match status" value="1"/>
</dbReference>
<dbReference type="GO" id="GO:0015344">
    <property type="term" value="F:siderophore uptake transmembrane transporter activity"/>
    <property type="evidence" value="ECO:0007669"/>
    <property type="project" value="TreeGrafter"/>
</dbReference>
<keyword evidence="18" id="KW-1185">Reference proteome</keyword>
<dbReference type="PANTHER" id="PTHR32552:SF90">
    <property type="entry name" value="METAL-PSEUDOPALINE RECEPTOR CNTO"/>
    <property type="match status" value="1"/>
</dbReference>
<evidence type="ECO:0000256" key="2">
    <source>
        <dbReference type="ARBA" id="ARBA00009810"/>
    </source>
</evidence>
<comment type="similarity">
    <text evidence="2 12 13">Belongs to the TonB-dependent receptor family.</text>
</comment>
<name>A0A366MU16_9BACT</name>
<keyword evidence="10 17" id="KW-0675">Receptor</keyword>
<dbReference type="InterPro" id="IPR036942">
    <property type="entry name" value="Beta-barrel_TonB_sf"/>
</dbReference>
<evidence type="ECO:0000256" key="12">
    <source>
        <dbReference type="PROSITE-ProRule" id="PRU01360"/>
    </source>
</evidence>
<evidence type="ECO:0000256" key="14">
    <source>
        <dbReference type="SAM" id="SignalP"/>
    </source>
</evidence>
<evidence type="ECO:0000256" key="4">
    <source>
        <dbReference type="ARBA" id="ARBA00022452"/>
    </source>
</evidence>
<organism evidence="17 18">
    <name type="scientific">Aliarcobacter vitoriensis</name>
    <dbReference type="NCBI Taxonomy" id="2011099"/>
    <lineage>
        <taxon>Bacteria</taxon>
        <taxon>Pseudomonadati</taxon>
        <taxon>Campylobacterota</taxon>
        <taxon>Epsilonproteobacteria</taxon>
        <taxon>Campylobacterales</taxon>
        <taxon>Arcobacteraceae</taxon>
        <taxon>Aliarcobacter</taxon>
    </lineage>
</organism>
<dbReference type="Proteomes" id="UP000252669">
    <property type="component" value="Unassembled WGS sequence"/>
</dbReference>
<comment type="caution">
    <text evidence="17">The sequence shown here is derived from an EMBL/GenBank/DDBJ whole genome shotgun (WGS) entry which is preliminary data.</text>
</comment>
<dbReference type="Gene3D" id="2.170.130.10">
    <property type="entry name" value="TonB-dependent receptor, plug domain"/>
    <property type="match status" value="1"/>
</dbReference>